<dbReference type="SUPFAM" id="SSF48371">
    <property type="entry name" value="ARM repeat"/>
    <property type="match status" value="1"/>
</dbReference>
<keyword evidence="4" id="KW-0507">mRNA processing</keyword>
<reference evidence="9 10" key="1">
    <citation type="journal article" date="2016" name="Mol. Biol. Evol.">
        <title>Comparative Genomics of Early-Diverging Mushroom-Forming Fungi Provides Insights into the Origins of Lignocellulose Decay Capabilities.</title>
        <authorList>
            <person name="Nagy L.G."/>
            <person name="Riley R."/>
            <person name="Tritt A."/>
            <person name="Adam C."/>
            <person name="Daum C."/>
            <person name="Floudas D."/>
            <person name="Sun H."/>
            <person name="Yadav J.S."/>
            <person name="Pangilinan J."/>
            <person name="Larsson K.H."/>
            <person name="Matsuura K."/>
            <person name="Barry K."/>
            <person name="Labutti K."/>
            <person name="Kuo R."/>
            <person name="Ohm R.A."/>
            <person name="Bhattacharya S.S."/>
            <person name="Shirouzu T."/>
            <person name="Yoshinaga Y."/>
            <person name="Martin F.M."/>
            <person name="Grigoriev I.V."/>
            <person name="Hibbett D.S."/>
        </authorList>
    </citation>
    <scope>NUCLEOTIDE SEQUENCE [LARGE SCALE GENOMIC DNA]</scope>
    <source>
        <strain evidence="9 10">L-15889</strain>
    </source>
</reference>
<dbReference type="GO" id="GO:0000398">
    <property type="term" value="P:mRNA splicing, via spliceosome"/>
    <property type="evidence" value="ECO:0007669"/>
    <property type="project" value="TreeGrafter"/>
</dbReference>
<dbReference type="Pfam" id="PF02854">
    <property type="entry name" value="MIF4G"/>
    <property type="match status" value="1"/>
</dbReference>
<dbReference type="FunFam" id="1.25.40.180:FF:000004">
    <property type="entry name" value="pre-mRNA-splicing factor CWC22 homolog"/>
    <property type="match status" value="1"/>
</dbReference>
<dbReference type="PANTHER" id="PTHR18034:SF3">
    <property type="entry name" value="PRE-MRNA-SPLICING FACTOR CWC22 HOMOLOG"/>
    <property type="match status" value="1"/>
</dbReference>
<dbReference type="InterPro" id="IPR050781">
    <property type="entry name" value="CWC22_splicing_factor"/>
</dbReference>
<dbReference type="PROSITE" id="PS51366">
    <property type="entry name" value="MI"/>
    <property type="match status" value="1"/>
</dbReference>
<gene>
    <name evidence="9" type="ORF">DAEQUDRAFT_668165</name>
</gene>
<feature type="compositionally biased region" description="Acidic residues" evidence="7">
    <location>
        <begin position="317"/>
        <end position="341"/>
    </location>
</feature>
<evidence type="ECO:0000313" key="10">
    <source>
        <dbReference type="Proteomes" id="UP000076727"/>
    </source>
</evidence>
<name>A0A165R2M3_9APHY</name>
<dbReference type="PANTHER" id="PTHR18034">
    <property type="entry name" value="CELL CYCLE CONTROL PROTEIN CWF22-RELATED"/>
    <property type="match status" value="1"/>
</dbReference>
<dbReference type="EMBL" id="KV429053">
    <property type="protein sequence ID" value="KZT70218.1"/>
    <property type="molecule type" value="Genomic_DNA"/>
</dbReference>
<dbReference type="OrthoDB" id="1924287at2759"/>
<evidence type="ECO:0000256" key="2">
    <source>
        <dbReference type="ARBA" id="ARBA00004123"/>
    </source>
</evidence>
<feature type="region of interest" description="Disordered" evidence="7">
    <location>
        <begin position="317"/>
        <end position="346"/>
    </location>
</feature>
<accession>A0A165R2M3</accession>
<keyword evidence="10" id="KW-1185">Reference proteome</keyword>
<sequence length="555" mass="63306">MAAIELEKLEKEKSKDAAEKKGVELDAKAEFSKLTNTKSGGVYMPPARLRAMQAAASKDKASAEYQRLSWDALRKSITGIVNRVNVANIKHIVPELFQEDLIRGRGLFARSVMKAQASSLPFTPVFAALVAIINTKLPQVGELVLTRLISQFRRAFKRNDKIVCHSTTTFIAHLVNQGVAHEIIALQILVLLLERPTDDSIEIAVGFMREAGAFLAENSPKANATVFERFRAVLNEGTISHRVQYMIEVLMQVRKDKYKDNPIVPEGLDLVEEDDQITHQIQLEEELQVQEGLNIFKFDPNYLENEERYKAIKAEILGEESDDEGSGSEESSDEVEEEEAVEEKAGIEDRTETNLINLRRVIYLTIMNALNYEEAVHKLLKVQVKEGQEIELCNMIIECCSQERSYSTFYGLIGERFCKLNRVWNECFEQAFANYYTTIHRYETNRLRNIARFFGHLLATDSVSWAVLECIKLTEEDTTSSSRIFIKIMMQEVTESMGLKTIVERFKDEEVRMACRGMFPMDNPKDTRFSINYFTSIGLGAVTEEMREHLKVCVF</sequence>
<dbReference type="AlphaFoldDB" id="A0A165R2M3"/>
<dbReference type="InterPro" id="IPR003891">
    <property type="entry name" value="Initiation_fac_eIF4g_MI"/>
</dbReference>
<evidence type="ECO:0000256" key="6">
    <source>
        <dbReference type="ARBA" id="ARBA00023242"/>
    </source>
</evidence>
<dbReference type="GO" id="GO:0003723">
    <property type="term" value="F:RNA binding"/>
    <property type="evidence" value="ECO:0007669"/>
    <property type="project" value="InterPro"/>
</dbReference>
<evidence type="ECO:0000256" key="3">
    <source>
        <dbReference type="ARBA" id="ARBA00006856"/>
    </source>
</evidence>
<keyword evidence="6" id="KW-0539">Nucleus</keyword>
<evidence type="ECO:0000256" key="4">
    <source>
        <dbReference type="ARBA" id="ARBA00022664"/>
    </source>
</evidence>
<feature type="domain" description="MI" evidence="8">
    <location>
        <begin position="357"/>
        <end position="473"/>
    </location>
</feature>
<evidence type="ECO:0000259" key="8">
    <source>
        <dbReference type="PROSITE" id="PS51366"/>
    </source>
</evidence>
<dbReference type="Proteomes" id="UP000076727">
    <property type="component" value="Unassembled WGS sequence"/>
</dbReference>
<dbReference type="InterPro" id="IPR016024">
    <property type="entry name" value="ARM-type_fold"/>
</dbReference>
<keyword evidence="5" id="KW-0508">mRNA splicing</keyword>
<comment type="subcellular location">
    <subcellularLocation>
        <location evidence="2">Nucleus</location>
    </subcellularLocation>
</comment>
<evidence type="ECO:0000256" key="1">
    <source>
        <dbReference type="ARBA" id="ARBA00003777"/>
    </source>
</evidence>
<comment type="similarity">
    <text evidence="3">Belongs to the CWC22 family.</text>
</comment>
<dbReference type="GO" id="GO:0071013">
    <property type="term" value="C:catalytic step 2 spliceosome"/>
    <property type="evidence" value="ECO:0007669"/>
    <property type="project" value="TreeGrafter"/>
</dbReference>
<dbReference type="Gene3D" id="1.25.40.180">
    <property type="match status" value="1"/>
</dbReference>
<dbReference type="InterPro" id="IPR003890">
    <property type="entry name" value="MIF4G-like_typ-3"/>
</dbReference>
<evidence type="ECO:0000313" key="9">
    <source>
        <dbReference type="EMBL" id="KZT70218.1"/>
    </source>
</evidence>
<proteinExistence type="inferred from homology"/>
<dbReference type="Pfam" id="PF02847">
    <property type="entry name" value="MA3"/>
    <property type="match status" value="1"/>
</dbReference>
<protein>
    <submittedName>
        <fullName evidence="9">MIF4G-domain-containing protein</fullName>
    </submittedName>
</protein>
<organism evidence="9 10">
    <name type="scientific">Daedalea quercina L-15889</name>
    <dbReference type="NCBI Taxonomy" id="1314783"/>
    <lineage>
        <taxon>Eukaryota</taxon>
        <taxon>Fungi</taxon>
        <taxon>Dikarya</taxon>
        <taxon>Basidiomycota</taxon>
        <taxon>Agaricomycotina</taxon>
        <taxon>Agaricomycetes</taxon>
        <taxon>Polyporales</taxon>
        <taxon>Fomitopsis</taxon>
    </lineage>
</organism>
<evidence type="ECO:0000256" key="5">
    <source>
        <dbReference type="ARBA" id="ARBA00023187"/>
    </source>
</evidence>
<dbReference type="SMART" id="SM00544">
    <property type="entry name" value="MA3"/>
    <property type="match status" value="1"/>
</dbReference>
<evidence type="ECO:0000256" key="7">
    <source>
        <dbReference type="SAM" id="MobiDB-lite"/>
    </source>
</evidence>
<comment type="function">
    <text evidence="1">Involved in pre-mRNA splicing.</text>
</comment>
<dbReference type="STRING" id="1314783.A0A165R2M3"/>
<dbReference type="SMART" id="SM00543">
    <property type="entry name" value="MIF4G"/>
    <property type="match status" value="1"/>
</dbReference>